<dbReference type="InterPro" id="IPR056739">
    <property type="entry name" value="NfeD_membrane"/>
</dbReference>
<gene>
    <name evidence="9" type="ORF">DealDRAFT_2821</name>
</gene>
<reference evidence="9 10" key="1">
    <citation type="submission" date="2009-02" db="EMBL/GenBank/DDBJ databases">
        <title>Sequencing of the draft genome and assembly of Dethiobacter alkaliphilus AHT 1.</title>
        <authorList>
            <consortium name="US DOE Joint Genome Institute (JGI-PGF)"/>
            <person name="Lucas S."/>
            <person name="Copeland A."/>
            <person name="Lapidus A."/>
            <person name="Glavina del Rio T."/>
            <person name="Dalin E."/>
            <person name="Tice H."/>
            <person name="Bruce D."/>
            <person name="Goodwin L."/>
            <person name="Pitluck S."/>
            <person name="Larimer F."/>
            <person name="Land M.L."/>
            <person name="Hauser L."/>
            <person name="Muyzer G."/>
        </authorList>
    </citation>
    <scope>NUCLEOTIDE SEQUENCE [LARGE SCALE GENOMIC DNA]</scope>
    <source>
        <strain evidence="9 10">AHT 1</strain>
    </source>
</reference>
<proteinExistence type="predicted"/>
<evidence type="ECO:0000256" key="1">
    <source>
        <dbReference type="ARBA" id="ARBA00004141"/>
    </source>
</evidence>
<dbReference type="OrthoDB" id="9806253at2"/>
<dbReference type="PANTHER" id="PTHR33507">
    <property type="entry name" value="INNER MEMBRANE PROTEIN YBBJ"/>
    <property type="match status" value="1"/>
</dbReference>
<evidence type="ECO:0000256" key="5">
    <source>
        <dbReference type="SAM" id="Phobius"/>
    </source>
</evidence>
<feature type="transmembrane region" description="Helical" evidence="5">
    <location>
        <begin position="299"/>
        <end position="327"/>
    </location>
</feature>
<evidence type="ECO:0000259" key="7">
    <source>
        <dbReference type="Pfam" id="PF24961"/>
    </source>
</evidence>
<dbReference type="AlphaFoldDB" id="C0GK12"/>
<dbReference type="InterPro" id="IPR002810">
    <property type="entry name" value="NfeD-like_C"/>
</dbReference>
<feature type="domain" description="NfeD integral membrane" evidence="7">
    <location>
        <begin position="250"/>
        <end position="365"/>
    </location>
</feature>
<dbReference type="Pfam" id="PF24961">
    <property type="entry name" value="NfeD_membrane"/>
    <property type="match status" value="1"/>
</dbReference>
<dbReference type="RefSeq" id="WP_008518587.1">
    <property type="nucleotide sequence ID" value="NZ_ACJM01000020.1"/>
</dbReference>
<evidence type="ECO:0000256" key="4">
    <source>
        <dbReference type="ARBA" id="ARBA00023136"/>
    </source>
</evidence>
<dbReference type="STRING" id="555088.DealDRAFT_2821"/>
<sequence>MLKNKTFFICKVFVIIAIITMHFSGMFTSRIDAAADRPVWVVNLDGTITAGQFNFLQRQVESAEENGAQLFVLVMNTPGGLVDATMKINELFLNAELPTAVLVAPSGAIAASAGAFITLSADIAAMAPGTSVGAAQPVAISMEGTEVADDKTTQFLAQHLRSMAEVQGRPADVAERFVTENLTLSAAEALELGVTDYLANNLEDLLAQVDGLVVEKQGRSYTLNTADPQLEEQEMNLRERLQNWLSDPQISFLVLMFGVMGIYLGISAPGTFVPEVLGAILLIMGIYGIGLFDTNTTGIILLLLGAGLIIAEIFTSGFGVFGIGGGISLLAGAVLLPVEPLMAPEWYGSFIVMVFGAVVSLTIISLLVAYRVMVSRKRWRHGSQYFDAPRRGVVVEELSPYGMVKSRGELWKARSLDGSSIPVGTEVDVERKESLVLVATPVIDGKGDDQAQ</sequence>
<feature type="transmembrane region" description="Helical" evidence="5">
    <location>
        <begin position="347"/>
        <end position="370"/>
    </location>
</feature>
<comment type="caution">
    <text evidence="9">The sequence shown here is derived from an EMBL/GenBank/DDBJ whole genome shotgun (WGS) entry which is preliminary data.</text>
</comment>
<evidence type="ECO:0000256" key="3">
    <source>
        <dbReference type="ARBA" id="ARBA00022989"/>
    </source>
</evidence>
<evidence type="ECO:0000313" key="9">
    <source>
        <dbReference type="EMBL" id="EEG76282.1"/>
    </source>
</evidence>
<dbReference type="InterPro" id="IPR052165">
    <property type="entry name" value="Membrane_assoc_protease"/>
</dbReference>
<feature type="domain" description="NfeD-like C-terminal" evidence="6">
    <location>
        <begin position="390"/>
        <end position="438"/>
    </location>
</feature>
<dbReference type="InterPro" id="IPR029045">
    <property type="entry name" value="ClpP/crotonase-like_dom_sf"/>
</dbReference>
<feature type="transmembrane region" description="Helical" evidence="5">
    <location>
        <begin position="250"/>
        <end position="266"/>
    </location>
</feature>
<dbReference type="Pfam" id="PF01957">
    <property type="entry name" value="NfeD"/>
    <property type="match status" value="1"/>
</dbReference>
<keyword evidence="4 5" id="KW-0472">Membrane</keyword>
<dbReference type="CDD" id="cd07020">
    <property type="entry name" value="Clp_protease_NfeD_1"/>
    <property type="match status" value="1"/>
</dbReference>
<feature type="transmembrane region" description="Helical" evidence="5">
    <location>
        <begin position="6"/>
        <end position="27"/>
    </location>
</feature>
<evidence type="ECO:0000259" key="8">
    <source>
        <dbReference type="Pfam" id="PF25145"/>
    </source>
</evidence>
<dbReference type="EMBL" id="ACJM01000020">
    <property type="protein sequence ID" value="EEG76282.1"/>
    <property type="molecule type" value="Genomic_DNA"/>
</dbReference>
<dbReference type="InterPro" id="IPR012340">
    <property type="entry name" value="NA-bd_OB-fold"/>
</dbReference>
<keyword evidence="3 5" id="KW-1133">Transmembrane helix</keyword>
<comment type="subcellular location">
    <subcellularLocation>
        <location evidence="1">Membrane</location>
        <topology evidence="1">Multi-pass membrane protein</topology>
    </subcellularLocation>
</comment>
<keyword evidence="2 5" id="KW-0812">Transmembrane</keyword>
<dbReference type="SUPFAM" id="SSF52096">
    <property type="entry name" value="ClpP/crotonase"/>
    <property type="match status" value="1"/>
</dbReference>
<dbReference type="Proteomes" id="UP000006443">
    <property type="component" value="Unassembled WGS sequence"/>
</dbReference>
<name>C0GK12_DETAL</name>
<evidence type="ECO:0000313" key="10">
    <source>
        <dbReference type="Proteomes" id="UP000006443"/>
    </source>
</evidence>
<dbReference type="Gene3D" id="2.40.50.140">
    <property type="entry name" value="Nucleic acid-binding proteins"/>
    <property type="match status" value="1"/>
</dbReference>
<dbReference type="Gene3D" id="3.90.226.10">
    <property type="entry name" value="2-enoyl-CoA Hydratase, Chain A, domain 1"/>
    <property type="match status" value="1"/>
</dbReference>
<evidence type="ECO:0000259" key="6">
    <source>
        <dbReference type="Pfam" id="PF01957"/>
    </source>
</evidence>
<dbReference type="InterPro" id="IPR056738">
    <property type="entry name" value="NfeD1b_N"/>
</dbReference>
<accession>C0GK12</accession>
<dbReference type="GO" id="GO:0016020">
    <property type="term" value="C:membrane"/>
    <property type="evidence" value="ECO:0007669"/>
    <property type="project" value="UniProtKB-SubCell"/>
</dbReference>
<organism evidence="9 10">
    <name type="scientific">Dethiobacter alkaliphilus AHT 1</name>
    <dbReference type="NCBI Taxonomy" id="555088"/>
    <lineage>
        <taxon>Bacteria</taxon>
        <taxon>Bacillati</taxon>
        <taxon>Bacillota</taxon>
        <taxon>Dethiobacteria</taxon>
        <taxon>Dethiobacterales</taxon>
        <taxon>Dethiobacteraceae</taxon>
        <taxon>Dethiobacter</taxon>
    </lineage>
</organism>
<dbReference type="eggNOG" id="COG1030">
    <property type="taxonomic scope" value="Bacteria"/>
</dbReference>
<evidence type="ECO:0000256" key="2">
    <source>
        <dbReference type="ARBA" id="ARBA00022692"/>
    </source>
</evidence>
<protein>
    <submittedName>
        <fullName evidence="9">Uncharacterized protein</fullName>
    </submittedName>
</protein>
<keyword evidence="10" id="KW-1185">Reference proteome</keyword>
<feature type="domain" description="NfeD1b N-terminal" evidence="8">
    <location>
        <begin position="39"/>
        <end position="209"/>
    </location>
</feature>
<dbReference type="Pfam" id="PF25145">
    <property type="entry name" value="NfeD1b_N"/>
    <property type="match status" value="1"/>
</dbReference>